<feature type="domain" description="Major facilitator superfamily (MFS) profile" evidence="9">
    <location>
        <begin position="1"/>
        <end position="380"/>
    </location>
</feature>
<evidence type="ECO:0000256" key="4">
    <source>
        <dbReference type="ARBA" id="ARBA00022692"/>
    </source>
</evidence>
<dbReference type="AlphaFoldDB" id="A0AAJ2L1Q1"/>
<evidence type="ECO:0000259" key="9">
    <source>
        <dbReference type="PROSITE" id="PS50850"/>
    </source>
</evidence>
<feature type="transmembrane region" description="Helical" evidence="7">
    <location>
        <begin position="45"/>
        <end position="65"/>
    </location>
</feature>
<dbReference type="RefSeq" id="WP_323466489.1">
    <property type="nucleotide sequence ID" value="NZ_CP144224.1"/>
</dbReference>
<feature type="transmembrane region" description="Helical" evidence="7">
    <location>
        <begin position="135"/>
        <end position="156"/>
    </location>
</feature>
<comment type="caution">
    <text evidence="10">The sequence shown here is derived from an EMBL/GenBank/DDBJ whole genome shotgun (WGS) entry which is preliminary data.</text>
</comment>
<dbReference type="Proteomes" id="UP001285636">
    <property type="component" value="Unassembled WGS sequence"/>
</dbReference>
<evidence type="ECO:0000256" key="3">
    <source>
        <dbReference type="ARBA" id="ARBA00022475"/>
    </source>
</evidence>
<organism evidence="10 11">
    <name type="scientific">Alkalihalophilus pseudofirmus</name>
    <name type="common">Bacillus pseudofirmus</name>
    <dbReference type="NCBI Taxonomy" id="79885"/>
    <lineage>
        <taxon>Bacteria</taxon>
        <taxon>Bacillati</taxon>
        <taxon>Bacillota</taxon>
        <taxon>Bacilli</taxon>
        <taxon>Bacillales</taxon>
        <taxon>Bacillaceae</taxon>
        <taxon>Alkalihalophilus</taxon>
    </lineage>
</organism>
<dbReference type="SUPFAM" id="SSF103473">
    <property type="entry name" value="MFS general substrate transporter"/>
    <property type="match status" value="1"/>
</dbReference>
<feature type="transmembrane region" description="Helical" evidence="7">
    <location>
        <begin position="235"/>
        <end position="254"/>
    </location>
</feature>
<keyword evidence="3" id="KW-1003">Cell membrane</keyword>
<comment type="subcellular location">
    <subcellularLocation>
        <location evidence="1">Cell membrane</location>
        <topology evidence="1">Multi-pass membrane protein</topology>
    </subcellularLocation>
</comment>
<evidence type="ECO:0000256" key="5">
    <source>
        <dbReference type="ARBA" id="ARBA00022989"/>
    </source>
</evidence>
<dbReference type="InterPro" id="IPR050189">
    <property type="entry name" value="MFS_Efflux_Transporters"/>
</dbReference>
<sequence length="390" mass="41575">MNKHLIKAAILSISILTVMAGAAVSPALADIQAAFPNSSETTIKLILTLPSLFIIPFTFISSYLTKKIAKKTIVLIGIGFYVVGGAGGGLAASIEWLLVCRAVLGIGVGFLMPISTSLVSDFFDGRERTAVMGQVSASNNLGGIILFLSSGMLAAISWRVTFSVYLVALVVALIVVWFLPKRSPETIPIGTSLSPLPKKVYLLGGGLFFLILAFYSIPANMALFIHEEGIGSSQMAGIIIAIATATGLVAGIVLNKVNQLLNAYVIPIQLFLMAAGFLLVGFSSHLAFLAAGVACMGFGFGIIMPIVFDRVTREVPRIQVVQAMALVTSLLFLGQFASPIILDGIGMIANQPSIRFIYQFVGTAMLIVSLAYLFIAYRVKNHSYLKEERS</sequence>
<feature type="transmembrane region" description="Helical" evidence="7">
    <location>
        <begin position="72"/>
        <end position="96"/>
    </location>
</feature>
<dbReference type="GO" id="GO:0022857">
    <property type="term" value="F:transmembrane transporter activity"/>
    <property type="evidence" value="ECO:0007669"/>
    <property type="project" value="InterPro"/>
</dbReference>
<dbReference type="Pfam" id="PF07690">
    <property type="entry name" value="MFS_1"/>
    <property type="match status" value="1"/>
</dbReference>
<dbReference type="CDD" id="cd17473">
    <property type="entry name" value="MFS_arabinose_efflux_permease_like"/>
    <property type="match status" value="1"/>
</dbReference>
<keyword evidence="5 7" id="KW-1133">Transmembrane helix</keyword>
<evidence type="ECO:0000256" key="6">
    <source>
        <dbReference type="ARBA" id="ARBA00023136"/>
    </source>
</evidence>
<evidence type="ECO:0000256" key="1">
    <source>
        <dbReference type="ARBA" id="ARBA00004651"/>
    </source>
</evidence>
<dbReference type="GO" id="GO:0005886">
    <property type="term" value="C:plasma membrane"/>
    <property type="evidence" value="ECO:0007669"/>
    <property type="project" value="UniProtKB-SubCell"/>
</dbReference>
<reference evidence="10" key="1">
    <citation type="submission" date="2023-10" db="EMBL/GenBank/DDBJ databases">
        <title>Screening of Alkalihalophilus pseudofirmusBZ-TG-HK211 and Its Alleviation of Salt Stress on Rapeseed Growth.</title>
        <authorList>
            <person name="Zhao B."/>
            <person name="Guo T."/>
        </authorList>
    </citation>
    <scope>NUCLEOTIDE SEQUENCE</scope>
    <source>
        <strain evidence="10">BZ-TG-HK211</strain>
    </source>
</reference>
<name>A0AAJ2L1Q1_ALKPS</name>
<evidence type="ECO:0000256" key="7">
    <source>
        <dbReference type="SAM" id="Phobius"/>
    </source>
</evidence>
<evidence type="ECO:0000313" key="10">
    <source>
        <dbReference type="EMBL" id="MDV2885090.1"/>
    </source>
</evidence>
<dbReference type="PROSITE" id="PS50850">
    <property type="entry name" value="MFS"/>
    <property type="match status" value="1"/>
</dbReference>
<evidence type="ECO:0000256" key="8">
    <source>
        <dbReference type="SAM" id="SignalP"/>
    </source>
</evidence>
<feature type="transmembrane region" description="Helical" evidence="7">
    <location>
        <begin position="102"/>
        <end position="123"/>
    </location>
</feature>
<evidence type="ECO:0000256" key="2">
    <source>
        <dbReference type="ARBA" id="ARBA00022448"/>
    </source>
</evidence>
<feature type="transmembrane region" description="Helical" evidence="7">
    <location>
        <begin position="162"/>
        <end position="179"/>
    </location>
</feature>
<keyword evidence="8" id="KW-0732">Signal</keyword>
<feature type="transmembrane region" description="Helical" evidence="7">
    <location>
        <begin position="200"/>
        <end position="223"/>
    </location>
</feature>
<feature type="signal peptide" evidence="8">
    <location>
        <begin position="1"/>
        <end position="29"/>
    </location>
</feature>
<keyword evidence="2" id="KW-0813">Transport</keyword>
<dbReference type="InterPro" id="IPR011701">
    <property type="entry name" value="MFS"/>
</dbReference>
<dbReference type="Gene3D" id="1.20.1250.20">
    <property type="entry name" value="MFS general substrate transporter like domains"/>
    <property type="match status" value="1"/>
</dbReference>
<dbReference type="InterPro" id="IPR020846">
    <property type="entry name" value="MFS_dom"/>
</dbReference>
<feature type="transmembrane region" description="Helical" evidence="7">
    <location>
        <begin position="286"/>
        <end position="308"/>
    </location>
</feature>
<proteinExistence type="predicted"/>
<dbReference type="InterPro" id="IPR036259">
    <property type="entry name" value="MFS_trans_sf"/>
</dbReference>
<keyword evidence="4 7" id="KW-0812">Transmembrane</keyword>
<dbReference type="PANTHER" id="PTHR43124">
    <property type="entry name" value="PURINE EFFLUX PUMP PBUE"/>
    <property type="match status" value="1"/>
</dbReference>
<dbReference type="PANTHER" id="PTHR43124:SF3">
    <property type="entry name" value="CHLORAMPHENICOL EFFLUX PUMP RV0191"/>
    <property type="match status" value="1"/>
</dbReference>
<protein>
    <submittedName>
        <fullName evidence="10">MFS transporter</fullName>
    </submittedName>
</protein>
<feature type="transmembrane region" description="Helical" evidence="7">
    <location>
        <begin position="356"/>
        <end position="377"/>
    </location>
</feature>
<feature type="transmembrane region" description="Helical" evidence="7">
    <location>
        <begin position="261"/>
        <end position="280"/>
    </location>
</feature>
<gene>
    <name evidence="10" type="ORF">RYX45_07845</name>
</gene>
<dbReference type="EMBL" id="JAWJAY010000001">
    <property type="protein sequence ID" value="MDV2885090.1"/>
    <property type="molecule type" value="Genomic_DNA"/>
</dbReference>
<evidence type="ECO:0000313" key="11">
    <source>
        <dbReference type="Proteomes" id="UP001285636"/>
    </source>
</evidence>
<accession>A0AAJ2L1Q1</accession>
<feature type="chain" id="PRO_5042574582" evidence="8">
    <location>
        <begin position="30"/>
        <end position="390"/>
    </location>
</feature>
<feature type="transmembrane region" description="Helical" evidence="7">
    <location>
        <begin position="320"/>
        <end position="341"/>
    </location>
</feature>
<keyword evidence="6 7" id="KW-0472">Membrane</keyword>